<evidence type="ECO:0000313" key="3">
    <source>
        <dbReference type="Proteomes" id="UP000076798"/>
    </source>
</evidence>
<feature type="domain" description="Protein kinase" evidence="1">
    <location>
        <begin position="1"/>
        <end position="142"/>
    </location>
</feature>
<dbReference type="PANTHER" id="PTHR44329">
    <property type="entry name" value="SERINE/THREONINE-PROTEIN KINASE TNNI3K-RELATED"/>
    <property type="match status" value="1"/>
</dbReference>
<dbReference type="Proteomes" id="UP000076798">
    <property type="component" value="Unassembled WGS sequence"/>
</dbReference>
<evidence type="ECO:0000259" key="1">
    <source>
        <dbReference type="PROSITE" id="PS50011"/>
    </source>
</evidence>
<dbReference type="AlphaFoldDB" id="A0A166AB07"/>
<name>A0A166AB07_9AGAM</name>
<dbReference type="GO" id="GO:0005524">
    <property type="term" value="F:ATP binding"/>
    <property type="evidence" value="ECO:0007669"/>
    <property type="project" value="InterPro"/>
</dbReference>
<dbReference type="GO" id="GO:0004674">
    <property type="term" value="F:protein serine/threonine kinase activity"/>
    <property type="evidence" value="ECO:0007669"/>
    <property type="project" value="TreeGrafter"/>
</dbReference>
<gene>
    <name evidence="2" type="ORF">SISSUDRAFT_1025744</name>
</gene>
<feature type="non-terminal residue" evidence="2">
    <location>
        <position position="142"/>
    </location>
</feature>
<dbReference type="InterPro" id="IPR051681">
    <property type="entry name" value="Ser/Thr_Kinases-Pseudokinases"/>
</dbReference>
<dbReference type="InterPro" id="IPR000719">
    <property type="entry name" value="Prot_kinase_dom"/>
</dbReference>
<evidence type="ECO:0000313" key="2">
    <source>
        <dbReference type="EMBL" id="KZT35157.1"/>
    </source>
</evidence>
<dbReference type="PROSITE" id="PS00108">
    <property type="entry name" value="PROTEIN_KINASE_ST"/>
    <property type="match status" value="1"/>
</dbReference>
<dbReference type="SUPFAM" id="SSF56112">
    <property type="entry name" value="Protein kinase-like (PK-like)"/>
    <property type="match status" value="1"/>
</dbReference>
<dbReference type="Pfam" id="PF07714">
    <property type="entry name" value="PK_Tyr_Ser-Thr"/>
    <property type="match status" value="1"/>
</dbReference>
<reference evidence="2 3" key="1">
    <citation type="journal article" date="2016" name="Mol. Biol. Evol.">
        <title>Comparative Genomics of Early-Diverging Mushroom-Forming Fungi Provides Insights into the Origins of Lignocellulose Decay Capabilities.</title>
        <authorList>
            <person name="Nagy L.G."/>
            <person name="Riley R."/>
            <person name="Tritt A."/>
            <person name="Adam C."/>
            <person name="Daum C."/>
            <person name="Floudas D."/>
            <person name="Sun H."/>
            <person name="Yadav J.S."/>
            <person name="Pangilinan J."/>
            <person name="Larsson K.H."/>
            <person name="Matsuura K."/>
            <person name="Barry K."/>
            <person name="Labutti K."/>
            <person name="Kuo R."/>
            <person name="Ohm R.A."/>
            <person name="Bhattacharya S.S."/>
            <person name="Shirouzu T."/>
            <person name="Yoshinaga Y."/>
            <person name="Martin F.M."/>
            <person name="Grigoriev I.V."/>
            <person name="Hibbett D.S."/>
        </authorList>
    </citation>
    <scope>NUCLEOTIDE SEQUENCE [LARGE SCALE GENOMIC DNA]</scope>
    <source>
        <strain evidence="2 3">HHB10207 ss-3</strain>
    </source>
</reference>
<dbReference type="InterPro" id="IPR001245">
    <property type="entry name" value="Ser-Thr/Tyr_kinase_cat_dom"/>
</dbReference>
<keyword evidence="2" id="KW-0808">Transferase</keyword>
<dbReference type="PROSITE" id="PS50011">
    <property type="entry name" value="PROTEIN_KINASE_DOM"/>
    <property type="match status" value="1"/>
</dbReference>
<sequence>MLVQTTQSELILWSSLDHSSILPFIGACFFPLNGSETLFSLVSPWMSNGTISEYVRNHPNIERIPLMIDVAQGLAYLHSMGIVHGDLKGGNVFITDEKRAVLAYFGLSRLEGLDDVFTNSSVQSSTTHNLRGTVHFMAPEFL</sequence>
<proteinExistence type="predicted"/>
<dbReference type="InterPro" id="IPR008271">
    <property type="entry name" value="Ser/Thr_kinase_AS"/>
</dbReference>
<organism evidence="2 3">
    <name type="scientific">Sistotremastrum suecicum HHB10207 ss-3</name>
    <dbReference type="NCBI Taxonomy" id="1314776"/>
    <lineage>
        <taxon>Eukaryota</taxon>
        <taxon>Fungi</taxon>
        <taxon>Dikarya</taxon>
        <taxon>Basidiomycota</taxon>
        <taxon>Agaricomycotina</taxon>
        <taxon>Agaricomycetes</taxon>
        <taxon>Sistotremastrales</taxon>
        <taxon>Sistotremastraceae</taxon>
        <taxon>Sistotremastrum</taxon>
    </lineage>
</organism>
<keyword evidence="2" id="KW-0418">Kinase</keyword>
<keyword evidence="3" id="KW-1185">Reference proteome</keyword>
<dbReference type="EMBL" id="KV428150">
    <property type="protein sequence ID" value="KZT35157.1"/>
    <property type="molecule type" value="Genomic_DNA"/>
</dbReference>
<dbReference type="Gene3D" id="1.10.510.10">
    <property type="entry name" value="Transferase(Phosphotransferase) domain 1"/>
    <property type="match status" value="1"/>
</dbReference>
<accession>A0A166AB07</accession>
<protein>
    <submittedName>
        <fullName evidence="2">Kinase-like protein</fullName>
    </submittedName>
</protein>
<dbReference type="STRING" id="1314776.A0A166AB07"/>
<dbReference type="OrthoDB" id="3260955at2759"/>
<dbReference type="PANTHER" id="PTHR44329:SF214">
    <property type="entry name" value="PROTEIN KINASE DOMAIN-CONTAINING PROTEIN"/>
    <property type="match status" value="1"/>
</dbReference>
<dbReference type="InterPro" id="IPR011009">
    <property type="entry name" value="Kinase-like_dom_sf"/>
</dbReference>